<name>A0A8S9GVZ8_BRACR</name>
<reference evidence="1" key="1">
    <citation type="submission" date="2019-12" db="EMBL/GenBank/DDBJ databases">
        <title>Genome sequencing and annotation of Brassica cretica.</title>
        <authorList>
            <person name="Studholme D.J."/>
            <person name="Sarris P.F."/>
        </authorList>
    </citation>
    <scope>NUCLEOTIDE SEQUENCE</scope>
    <source>
        <strain evidence="1">PFS-102/07</strain>
        <tissue evidence="1">Leaf</tissue>
    </source>
</reference>
<proteinExistence type="predicted"/>
<dbReference type="AlphaFoldDB" id="A0A8S9GVZ8"/>
<gene>
    <name evidence="1" type="ORF">F2Q70_00020645</name>
</gene>
<protein>
    <submittedName>
        <fullName evidence="1">Uncharacterized protein</fullName>
    </submittedName>
</protein>
<dbReference type="EMBL" id="QGKY02001925">
    <property type="protein sequence ID" value="KAF2548894.1"/>
    <property type="molecule type" value="Genomic_DNA"/>
</dbReference>
<organism evidence="1">
    <name type="scientific">Brassica cretica</name>
    <name type="common">Mustard</name>
    <dbReference type="NCBI Taxonomy" id="69181"/>
    <lineage>
        <taxon>Eukaryota</taxon>
        <taxon>Viridiplantae</taxon>
        <taxon>Streptophyta</taxon>
        <taxon>Embryophyta</taxon>
        <taxon>Tracheophyta</taxon>
        <taxon>Spermatophyta</taxon>
        <taxon>Magnoliopsida</taxon>
        <taxon>eudicotyledons</taxon>
        <taxon>Gunneridae</taxon>
        <taxon>Pentapetalae</taxon>
        <taxon>rosids</taxon>
        <taxon>malvids</taxon>
        <taxon>Brassicales</taxon>
        <taxon>Brassicaceae</taxon>
        <taxon>Brassiceae</taxon>
        <taxon>Brassica</taxon>
    </lineage>
</organism>
<accession>A0A8S9GVZ8</accession>
<evidence type="ECO:0000313" key="1">
    <source>
        <dbReference type="EMBL" id="KAF2548894.1"/>
    </source>
</evidence>
<comment type="caution">
    <text evidence="1">The sequence shown here is derived from an EMBL/GenBank/DDBJ whole genome shotgun (WGS) entry which is preliminary data.</text>
</comment>
<sequence>MSRAFADNKLIELDPTLARAYLRKVLKLEEYSTAKATPNDTKFKRMIVEFNLHIAGEEKDLAQQMPPTYFFIFLFASILPQHIFINKVELSAFSGCPRQQGGWGVLRHLSTRWRVAAVDVVLVDEKVLAIHNLYGRHRSRERNEIVFPDCVFWEYVRVSSFVRWTRSAAMSQDSVTAGSASGARPFCSLEDKIQTTYNEDTHKTEGINTTIRLRYADAGLTTVRQHGGVKKIESIALSELNPYVLSSLPRLDTLQRRHTMIVQLLALLLELDHFAPLKADARLTTVRQHGGVKKIESIPLSELNPYVLSSLPRLDTLQRRHTMVEL</sequence>